<reference evidence="1 2" key="1">
    <citation type="submission" date="2019-05" db="EMBL/GenBank/DDBJ databases">
        <title>Another draft genome of Portunus trituberculatus and its Hox gene families provides insights of decapod evolution.</title>
        <authorList>
            <person name="Jeong J.-H."/>
            <person name="Song I."/>
            <person name="Kim S."/>
            <person name="Choi T."/>
            <person name="Kim D."/>
            <person name="Ryu S."/>
            <person name="Kim W."/>
        </authorList>
    </citation>
    <scope>NUCLEOTIDE SEQUENCE [LARGE SCALE GENOMIC DNA]</scope>
    <source>
        <tissue evidence="1">Muscle</tissue>
    </source>
</reference>
<accession>A0A5B7DXG6</accession>
<evidence type="ECO:0000313" key="2">
    <source>
        <dbReference type="Proteomes" id="UP000324222"/>
    </source>
</evidence>
<dbReference type="AlphaFoldDB" id="A0A5B7DXG6"/>
<dbReference type="Proteomes" id="UP000324222">
    <property type="component" value="Unassembled WGS sequence"/>
</dbReference>
<dbReference type="EMBL" id="VSRR010001490">
    <property type="protein sequence ID" value="MPC25643.1"/>
    <property type="molecule type" value="Genomic_DNA"/>
</dbReference>
<gene>
    <name evidence="1" type="ORF">E2C01_018765</name>
</gene>
<proteinExistence type="predicted"/>
<name>A0A5B7DXG6_PORTR</name>
<comment type="caution">
    <text evidence="1">The sequence shown here is derived from an EMBL/GenBank/DDBJ whole genome shotgun (WGS) entry which is preliminary data.</text>
</comment>
<sequence length="66" mass="7473">MSQNLAKLHFEVPEIFGSGDGPVVAGRGEMEEPRQEDVIIIWRIPRTTTPAPVAEHHISPYNYFQL</sequence>
<keyword evidence="2" id="KW-1185">Reference proteome</keyword>
<evidence type="ECO:0000313" key="1">
    <source>
        <dbReference type="EMBL" id="MPC25643.1"/>
    </source>
</evidence>
<protein>
    <submittedName>
        <fullName evidence="1">Uncharacterized protein</fullName>
    </submittedName>
</protein>
<organism evidence="1 2">
    <name type="scientific">Portunus trituberculatus</name>
    <name type="common">Swimming crab</name>
    <name type="synonym">Neptunus trituberculatus</name>
    <dbReference type="NCBI Taxonomy" id="210409"/>
    <lineage>
        <taxon>Eukaryota</taxon>
        <taxon>Metazoa</taxon>
        <taxon>Ecdysozoa</taxon>
        <taxon>Arthropoda</taxon>
        <taxon>Crustacea</taxon>
        <taxon>Multicrustacea</taxon>
        <taxon>Malacostraca</taxon>
        <taxon>Eumalacostraca</taxon>
        <taxon>Eucarida</taxon>
        <taxon>Decapoda</taxon>
        <taxon>Pleocyemata</taxon>
        <taxon>Brachyura</taxon>
        <taxon>Eubrachyura</taxon>
        <taxon>Portunoidea</taxon>
        <taxon>Portunidae</taxon>
        <taxon>Portuninae</taxon>
        <taxon>Portunus</taxon>
    </lineage>
</organism>